<reference evidence="4 5" key="1">
    <citation type="submission" date="2019-07" db="EMBL/GenBank/DDBJ databases">
        <authorList>
            <person name="Jastrzebski P J."/>
            <person name="Paukszto L."/>
            <person name="Jastrzebski P J."/>
        </authorList>
    </citation>
    <scope>NUCLEOTIDE SEQUENCE [LARGE SCALE GENOMIC DNA]</scope>
    <source>
        <strain evidence="4 5">WMS-il1</strain>
    </source>
</reference>
<dbReference type="PANTHER" id="PTHR11592:SF78">
    <property type="entry name" value="GLUTATHIONE PEROXIDASE"/>
    <property type="match status" value="1"/>
</dbReference>
<dbReference type="PANTHER" id="PTHR11592">
    <property type="entry name" value="GLUTATHIONE PEROXIDASE"/>
    <property type="match status" value="1"/>
</dbReference>
<accession>A0A564YGL9</accession>
<evidence type="ECO:0000313" key="5">
    <source>
        <dbReference type="Proteomes" id="UP000321570"/>
    </source>
</evidence>
<sequence>MFRVLKFQGRSTLSSFSQFRRMASSEVNFYSFEALDIDGNNVSMEKYRGKEPGTNAEIKETALNKFGVTFDMFSKIDVNGSTGHPLFLYLQKALKGTLYDSIKWNFTKFLIDRNGIPQNRYSPTTDPLSFENDIEDLL</sequence>
<keyword evidence="5" id="KW-1185">Reference proteome</keyword>
<evidence type="ECO:0000256" key="3">
    <source>
        <dbReference type="ARBA" id="ARBA00023002"/>
    </source>
</evidence>
<evidence type="ECO:0000313" key="4">
    <source>
        <dbReference type="EMBL" id="VUZ46425.1"/>
    </source>
</evidence>
<dbReference type="PROSITE" id="PS51355">
    <property type="entry name" value="GLUTATHIONE_PEROXID_3"/>
    <property type="match status" value="1"/>
</dbReference>
<protein>
    <recommendedName>
        <fullName evidence="6">Glutathione peroxidase</fullName>
    </recommendedName>
</protein>
<dbReference type="Pfam" id="PF00255">
    <property type="entry name" value="GSHPx"/>
    <property type="match status" value="1"/>
</dbReference>
<dbReference type="AlphaFoldDB" id="A0A564YGL9"/>
<dbReference type="InterPro" id="IPR000889">
    <property type="entry name" value="Glutathione_peroxidase"/>
</dbReference>
<gene>
    <name evidence="4" type="ORF">WMSIL1_LOCUS6129</name>
</gene>
<dbReference type="Proteomes" id="UP000321570">
    <property type="component" value="Unassembled WGS sequence"/>
</dbReference>
<dbReference type="InterPro" id="IPR036249">
    <property type="entry name" value="Thioredoxin-like_sf"/>
</dbReference>
<dbReference type="SUPFAM" id="SSF52833">
    <property type="entry name" value="Thioredoxin-like"/>
    <property type="match status" value="1"/>
</dbReference>
<comment type="similarity">
    <text evidence="1">Belongs to the glutathione peroxidase family.</text>
</comment>
<keyword evidence="2" id="KW-0575">Peroxidase</keyword>
<name>A0A564YGL9_HYMDI</name>
<dbReference type="Gene3D" id="3.40.30.10">
    <property type="entry name" value="Glutaredoxin"/>
    <property type="match status" value="1"/>
</dbReference>
<dbReference type="GO" id="GO:0004601">
    <property type="term" value="F:peroxidase activity"/>
    <property type="evidence" value="ECO:0007669"/>
    <property type="project" value="UniProtKB-KW"/>
</dbReference>
<keyword evidence="3" id="KW-0560">Oxidoreductase</keyword>
<dbReference type="PIRSF" id="PIRSF000303">
    <property type="entry name" value="Glutathion_perox"/>
    <property type="match status" value="1"/>
</dbReference>
<organism evidence="4 5">
    <name type="scientific">Hymenolepis diminuta</name>
    <name type="common">Rat tapeworm</name>
    <dbReference type="NCBI Taxonomy" id="6216"/>
    <lineage>
        <taxon>Eukaryota</taxon>
        <taxon>Metazoa</taxon>
        <taxon>Spiralia</taxon>
        <taxon>Lophotrochozoa</taxon>
        <taxon>Platyhelminthes</taxon>
        <taxon>Cestoda</taxon>
        <taxon>Eucestoda</taxon>
        <taxon>Cyclophyllidea</taxon>
        <taxon>Hymenolepididae</taxon>
        <taxon>Hymenolepis</taxon>
    </lineage>
</organism>
<dbReference type="GO" id="GO:0006979">
    <property type="term" value="P:response to oxidative stress"/>
    <property type="evidence" value="ECO:0007669"/>
    <property type="project" value="InterPro"/>
</dbReference>
<evidence type="ECO:0000256" key="1">
    <source>
        <dbReference type="ARBA" id="ARBA00006926"/>
    </source>
</evidence>
<evidence type="ECO:0000256" key="2">
    <source>
        <dbReference type="ARBA" id="ARBA00022559"/>
    </source>
</evidence>
<proteinExistence type="inferred from homology"/>
<evidence type="ECO:0008006" key="6">
    <source>
        <dbReference type="Google" id="ProtNLM"/>
    </source>
</evidence>
<dbReference type="EMBL" id="CABIJS010000221">
    <property type="protein sequence ID" value="VUZ46425.1"/>
    <property type="molecule type" value="Genomic_DNA"/>
</dbReference>